<dbReference type="PROSITE" id="PS00901">
    <property type="entry name" value="CYS_SYNTHASE"/>
    <property type="match status" value="1"/>
</dbReference>
<comment type="cofactor">
    <cofactor evidence="1">
        <name>pyridoxal 5'-phosphate</name>
        <dbReference type="ChEBI" id="CHEBI:597326"/>
    </cofactor>
</comment>
<dbReference type="GO" id="GO:0004122">
    <property type="term" value="F:cystathionine beta-synthase activity"/>
    <property type="evidence" value="ECO:0007669"/>
    <property type="project" value="UniProtKB-EC"/>
</dbReference>
<evidence type="ECO:0000259" key="10">
    <source>
        <dbReference type="Pfam" id="PF00291"/>
    </source>
</evidence>
<comment type="caution">
    <text evidence="11">The sequence shown here is derived from an EMBL/GenBank/DDBJ whole genome shotgun (WGS) entry which is preliminary data.</text>
</comment>
<dbReference type="CDD" id="cd01561">
    <property type="entry name" value="CBS_like"/>
    <property type="match status" value="1"/>
</dbReference>
<evidence type="ECO:0000256" key="3">
    <source>
        <dbReference type="ARBA" id="ARBA00007103"/>
    </source>
</evidence>
<dbReference type="NCBIfam" id="TIGR01137">
    <property type="entry name" value="cysta_beta"/>
    <property type="match status" value="1"/>
</dbReference>
<feature type="domain" description="Tryptophan synthase beta chain-like PALP" evidence="10">
    <location>
        <begin position="414"/>
        <end position="707"/>
    </location>
</feature>
<comment type="similarity">
    <text evidence="3">Belongs to the cysteine synthase/cystathionine beta-synthase family.</text>
</comment>
<keyword evidence="6" id="KW-0129">CBS domain</keyword>
<keyword evidence="5" id="KW-0663">Pyridoxal phosphate</keyword>
<dbReference type="FunFam" id="3.40.50.1100:FF:000003">
    <property type="entry name" value="Cystathionine beta-synthase"/>
    <property type="match status" value="1"/>
</dbReference>
<sequence>MLYTVAHKVGRSMLYTVAHRVGRSMLYTVAHRVGRSMLYTVAHRVGRSMLYTVEHRVGRSMLYTVAHRVCLSMLYTVAHRVGRSMLYTVAHRVCLSMLYTVAHRVGRSMLYTVAHRVCLSMLYTVAHTVGQSMLYTVAHRVGRSMLYTVAHRLGQSMLYTVAHRVGRSMLYTVAHRVGRSMLYTVAQRVGRSMLYTVAHRVGRSMLYTVAHRVGWSMLYTVAHRVGRSMLYTVAHRVGWSKLYTVAHKVGRSMLYTVAHSVGRSMLYTVAHRVGRSMLYTVAHRVGRSMLYIVAHRSRGNKLDMLSATSLRRNSTPPEFCPVPVLQLINQWEETLNPDPLAQEPTHPKVTRARSHGASWKTAGRCPMQNGDEWVPPSAPSRCTWKAGRPLSDSPHHYQKKALSKELKISSSILSLVGETPLVRVTKIEKAFGLQCELLAKCEFFNPGGSVKDRPSLRMVEEAERRGIMKPGDTIIEPTSGNTGIGLALIAAVKGYRCIIVMPKAMSQEKVDILRGLGAEVVRTPTNLLEDPECHIRVAERLRREIPNSHILDQYRNPGNPLSHYDTTAEELLLQCGGKIDMFVAGSGTGGTITGNGRKLKEKCPGCRIIGVDPEGSIVALPPELNKGGLQKFIVEGIGHDYIPTVLDRSVVDQWCKVSDKDSFLMARRMIREEGILCGGSSGTAMAAAVRAAQSLKKGQRCVVILPDSVRNYMSRFLSDAWMEEMGYL</sequence>
<dbReference type="GO" id="GO:0019343">
    <property type="term" value="P:cysteine biosynthetic process via cystathionine"/>
    <property type="evidence" value="ECO:0007669"/>
    <property type="project" value="InterPro"/>
</dbReference>
<evidence type="ECO:0000313" key="11">
    <source>
        <dbReference type="EMBL" id="KAJ1112077.1"/>
    </source>
</evidence>
<evidence type="ECO:0000256" key="9">
    <source>
        <dbReference type="SAM" id="MobiDB-lite"/>
    </source>
</evidence>
<comment type="pathway">
    <text evidence="2">Amino-acid biosynthesis; L-cysteine biosynthesis; L-cysteine from L-homocysteine and L-serine: step 1/2.</text>
</comment>
<evidence type="ECO:0000256" key="1">
    <source>
        <dbReference type="ARBA" id="ARBA00001933"/>
    </source>
</evidence>
<gene>
    <name evidence="11" type="ORF">NDU88_000348</name>
</gene>
<dbReference type="EC" id="4.2.1.22" evidence="4"/>
<name>A0AAV7N7P4_PLEWA</name>
<comment type="catalytic activity">
    <reaction evidence="8">
        <text>L-homocysteine + L-serine = L,L-cystathionine + H2O</text>
        <dbReference type="Rhea" id="RHEA:10112"/>
        <dbReference type="ChEBI" id="CHEBI:15377"/>
        <dbReference type="ChEBI" id="CHEBI:33384"/>
        <dbReference type="ChEBI" id="CHEBI:58161"/>
        <dbReference type="ChEBI" id="CHEBI:58199"/>
        <dbReference type="EC" id="4.2.1.22"/>
    </reaction>
</comment>
<accession>A0AAV7N7P4</accession>
<dbReference type="GO" id="GO:0005737">
    <property type="term" value="C:cytoplasm"/>
    <property type="evidence" value="ECO:0007669"/>
    <property type="project" value="InterPro"/>
</dbReference>
<dbReference type="Gene3D" id="3.40.50.1100">
    <property type="match status" value="2"/>
</dbReference>
<dbReference type="InterPro" id="IPR005857">
    <property type="entry name" value="Cysta_beta_synth"/>
</dbReference>
<keyword evidence="12" id="KW-1185">Reference proteome</keyword>
<dbReference type="Pfam" id="PF00291">
    <property type="entry name" value="PALP"/>
    <property type="match status" value="1"/>
</dbReference>
<evidence type="ECO:0000256" key="6">
    <source>
        <dbReference type="ARBA" id="ARBA00023122"/>
    </source>
</evidence>
<reference evidence="11" key="1">
    <citation type="journal article" date="2022" name="bioRxiv">
        <title>Sequencing and chromosome-scale assembly of the giantPleurodeles waltlgenome.</title>
        <authorList>
            <person name="Brown T."/>
            <person name="Elewa A."/>
            <person name="Iarovenko S."/>
            <person name="Subramanian E."/>
            <person name="Araus A.J."/>
            <person name="Petzold A."/>
            <person name="Susuki M."/>
            <person name="Suzuki K.-i.T."/>
            <person name="Hayashi T."/>
            <person name="Toyoda A."/>
            <person name="Oliveira C."/>
            <person name="Osipova E."/>
            <person name="Leigh N.D."/>
            <person name="Simon A."/>
            <person name="Yun M.H."/>
        </authorList>
    </citation>
    <scope>NUCLEOTIDE SEQUENCE</scope>
    <source>
        <strain evidence="11">20211129_DDA</strain>
        <tissue evidence="11">Liver</tissue>
    </source>
</reference>
<dbReference type="InterPro" id="IPR001216">
    <property type="entry name" value="P-phosphate_BS"/>
</dbReference>
<evidence type="ECO:0000313" key="12">
    <source>
        <dbReference type="Proteomes" id="UP001066276"/>
    </source>
</evidence>
<dbReference type="InterPro" id="IPR001926">
    <property type="entry name" value="TrpB-like_PALP"/>
</dbReference>
<protein>
    <recommendedName>
        <fullName evidence="7">Cystathionine beta-synthase</fullName>
        <ecNumber evidence="4">4.2.1.22</ecNumber>
    </recommendedName>
</protein>
<evidence type="ECO:0000256" key="5">
    <source>
        <dbReference type="ARBA" id="ARBA00022898"/>
    </source>
</evidence>
<dbReference type="InterPro" id="IPR036052">
    <property type="entry name" value="TrpB-like_PALP_sf"/>
</dbReference>
<dbReference type="GO" id="GO:0006535">
    <property type="term" value="P:cysteine biosynthetic process from serine"/>
    <property type="evidence" value="ECO:0007669"/>
    <property type="project" value="InterPro"/>
</dbReference>
<dbReference type="SUPFAM" id="SSF53686">
    <property type="entry name" value="Tryptophan synthase beta subunit-like PLP-dependent enzymes"/>
    <property type="match status" value="1"/>
</dbReference>
<evidence type="ECO:0000256" key="8">
    <source>
        <dbReference type="ARBA" id="ARBA00047490"/>
    </source>
</evidence>
<dbReference type="EMBL" id="JANPWB010000012">
    <property type="protein sequence ID" value="KAJ1112077.1"/>
    <property type="molecule type" value="Genomic_DNA"/>
</dbReference>
<dbReference type="AlphaFoldDB" id="A0AAV7N7P4"/>
<dbReference type="InterPro" id="IPR050214">
    <property type="entry name" value="Cys_Synth/Cystath_Beta-Synth"/>
</dbReference>
<dbReference type="PANTHER" id="PTHR10314">
    <property type="entry name" value="CYSTATHIONINE BETA-SYNTHASE"/>
    <property type="match status" value="1"/>
</dbReference>
<dbReference type="FunFam" id="3.40.50.1100:FF:000118">
    <property type="entry name" value="Related to CYS4-cystathionine beta-synthase"/>
    <property type="match status" value="1"/>
</dbReference>
<dbReference type="Proteomes" id="UP001066276">
    <property type="component" value="Chromosome 8"/>
</dbReference>
<evidence type="ECO:0000256" key="2">
    <source>
        <dbReference type="ARBA" id="ARBA00005003"/>
    </source>
</evidence>
<proteinExistence type="inferred from homology"/>
<feature type="region of interest" description="Disordered" evidence="9">
    <location>
        <begin position="340"/>
        <end position="361"/>
    </location>
</feature>
<evidence type="ECO:0000256" key="7">
    <source>
        <dbReference type="ARBA" id="ARBA00026192"/>
    </source>
</evidence>
<organism evidence="11 12">
    <name type="scientific">Pleurodeles waltl</name>
    <name type="common">Iberian ribbed newt</name>
    <dbReference type="NCBI Taxonomy" id="8319"/>
    <lineage>
        <taxon>Eukaryota</taxon>
        <taxon>Metazoa</taxon>
        <taxon>Chordata</taxon>
        <taxon>Craniata</taxon>
        <taxon>Vertebrata</taxon>
        <taxon>Euteleostomi</taxon>
        <taxon>Amphibia</taxon>
        <taxon>Batrachia</taxon>
        <taxon>Caudata</taxon>
        <taxon>Salamandroidea</taxon>
        <taxon>Salamandridae</taxon>
        <taxon>Pleurodelinae</taxon>
        <taxon>Pleurodeles</taxon>
    </lineage>
</organism>
<evidence type="ECO:0000256" key="4">
    <source>
        <dbReference type="ARBA" id="ARBA00012041"/>
    </source>
</evidence>